<dbReference type="PRINTS" id="PR00370">
    <property type="entry name" value="FMOXYGENASE"/>
</dbReference>
<dbReference type="GO" id="GO:0004499">
    <property type="term" value="F:N,N-dimethylaniline monooxygenase activity"/>
    <property type="evidence" value="ECO:0007669"/>
    <property type="project" value="InterPro"/>
</dbReference>
<dbReference type="InterPro" id="IPR036188">
    <property type="entry name" value="FAD/NAD-bd_sf"/>
</dbReference>
<dbReference type="Proteomes" id="UP000749293">
    <property type="component" value="Unassembled WGS sequence"/>
</dbReference>
<dbReference type="GO" id="GO:0050660">
    <property type="term" value="F:flavin adenine dinucleotide binding"/>
    <property type="evidence" value="ECO:0007669"/>
    <property type="project" value="InterPro"/>
</dbReference>
<keyword evidence="5" id="KW-0560">Oxidoreductase</keyword>
<evidence type="ECO:0000256" key="2">
    <source>
        <dbReference type="ARBA" id="ARBA00022630"/>
    </source>
</evidence>
<evidence type="ECO:0000313" key="6">
    <source>
        <dbReference type="EMBL" id="KAF4126082.1"/>
    </source>
</evidence>
<dbReference type="PANTHER" id="PTHR23023">
    <property type="entry name" value="DIMETHYLANILINE MONOOXYGENASE"/>
    <property type="match status" value="1"/>
</dbReference>
<dbReference type="GeneID" id="55967558"/>
<evidence type="ECO:0000256" key="4">
    <source>
        <dbReference type="ARBA" id="ARBA00022857"/>
    </source>
</evidence>
<dbReference type="PIRSF" id="PIRSF000332">
    <property type="entry name" value="FMO"/>
    <property type="match status" value="1"/>
</dbReference>
<name>A0A9P4Z287_9HYPO</name>
<dbReference type="InterPro" id="IPR000960">
    <property type="entry name" value="Flavin_mOase"/>
</dbReference>
<proteinExistence type="inferred from homology"/>
<dbReference type="AlphaFoldDB" id="A0A9P4Z287"/>
<dbReference type="SUPFAM" id="SSF51905">
    <property type="entry name" value="FAD/NAD(P)-binding domain"/>
    <property type="match status" value="1"/>
</dbReference>
<sequence length="640" mass="72190">MRVAVIGGGPSGLVQLKTLLEAHQYLEGIEPFEVRLFESYDRIGGVFVHHTYEDAELVSSKWITTFSDFGGGRPGDGDFFSAERYVEYLNDYATHFRLWPYMHLSTAVTGIRRGDVGGHVVSYRGPDGLDMEWECDAVAVCSGVHSKANYPDIPGLEHVPVTIHSEDIKKREQLGKDTTVLVLGSGETGADMCYLAITAPTRRVILSHKDGFLGGTKRAVPQRWLPWLFGDHPFEEPQLPIDVSQSTLFDTMYVHPMVRDSLMVWDAYHVLALPFACWLCSSTSRGVDQHIGQVFGERFHTSRLFFNKAWMRISNEVSTPWRPNPTPLGTRIRKFFLNTAVPPPKRTIELAPFPSHITPDGVAHFPRNGRPEADLINETEVKPDVIVFATGYVPQFPFLNTPHNAGRRAYPTSSETDVRDVWRADDPTIGFIGFIRPGFGAIPPLAEMQSMLFATQLAGRLTKRLDPEDEWHYRMIQPPSARLSYGVEHDSYMYQVAKDLDMAPSFTDVARLSLVTPRGHRLPWMWASGANFTLKFRMVGPWRWPAAAETLTGDMWQTISRRGNIFGNYNMAIAPIIYLGLVNLFYWTYATIWGALATVHLAPPVKVDNAIKRRFQELADHEEAMMKKKKMMGLTNGLGR</sequence>
<gene>
    <name evidence="6" type="ORF">GMORB2_1328</name>
</gene>
<dbReference type="Gene3D" id="3.50.50.60">
    <property type="entry name" value="FAD/NAD(P)-binding domain"/>
    <property type="match status" value="3"/>
</dbReference>
<evidence type="ECO:0000313" key="7">
    <source>
        <dbReference type="Proteomes" id="UP000749293"/>
    </source>
</evidence>
<keyword evidence="2" id="KW-0285">Flavoprotein</keyword>
<reference evidence="6" key="1">
    <citation type="submission" date="2020-03" db="EMBL/GenBank/DDBJ databases">
        <title>Site-based positive gene gene selection in Geosmithia morbida across the United States reveals a broad range of putative effectors and factors for local host and environmental adapation.</title>
        <authorList>
            <person name="Onufrak A."/>
            <person name="Murdoch R.W."/>
            <person name="Gazis R."/>
            <person name="Huff M."/>
            <person name="Staton M."/>
            <person name="Klingeman W."/>
            <person name="Hadziabdic D."/>
        </authorList>
    </citation>
    <scope>NUCLEOTIDE SEQUENCE</scope>
    <source>
        <strain evidence="6">1262</strain>
    </source>
</reference>
<comment type="similarity">
    <text evidence="1">Belongs to the FMO family.</text>
</comment>
<protein>
    <submittedName>
        <fullName evidence="6">Flavin-binding monooxygenase-like</fullName>
    </submittedName>
</protein>
<keyword evidence="4" id="KW-0521">NADP</keyword>
<dbReference type="Pfam" id="PF00743">
    <property type="entry name" value="FMO-like"/>
    <property type="match status" value="2"/>
</dbReference>
<accession>A0A9P4Z287</accession>
<evidence type="ECO:0000256" key="5">
    <source>
        <dbReference type="ARBA" id="ARBA00023002"/>
    </source>
</evidence>
<dbReference type="RefSeq" id="XP_035324734.1">
    <property type="nucleotide sequence ID" value="XM_035463310.1"/>
</dbReference>
<comment type="caution">
    <text evidence="6">The sequence shown here is derived from an EMBL/GenBank/DDBJ whole genome shotgun (WGS) entry which is preliminary data.</text>
</comment>
<keyword evidence="6" id="KW-0503">Monooxygenase</keyword>
<dbReference type="GO" id="GO:0050661">
    <property type="term" value="F:NADP binding"/>
    <property type="evidence" value="ECO:0007669"/>
    <property type="project" value="InterPro"/>
</dbReference>
<dbReference type="OrthoDB" id="10254665at2759"/>
<keyword evidence="3" id="KW-0274">FAD</keyword>
<dbReference type="InterPro" id="IPR020946">
    <property type="entry name" value="Flavin_mOase-like"/>
</dbReference>
<organism evidence="6 7">
    <name type="scientific">Geosmithia morbida</name>
    <dbReference type="NCBI Taxonomy" id="1094350"/>
    <lineage>
        <taxon>Eukaryota</taxon>
        <taxon>Fungi</taxon>
        <taxon>Dikarya</taxon>
        <taxon>Ascomycota</taxon>
        <taxon>Pezizomycotina</taxon>
        <taxon>Sordariomycetes</taxon>
        <taxon>Hypocreomycetidae</taxon>
        <taxon>Hypocreales</taxon>
        <taxon>Bionectriaceae</taxon>
        <taxon>Geosmithia</taxon>
    </lineage>
</organism>
<dbReference type="EMBL" id="JAANYQ010000002">
    <property type="protein sequence ID" value="KAF4126082.1"/>
    <property type="molecule type" value="Genomic_DNA"/>
</dbReference>
<evidence type="ECO:0000256" key="1">
    <source>
        <dbReference type="ARBA" id="ARBA00009183"/>
    </source>
</evidence>
<dbReference type="InterPro" id="IPR050346">
    <property type="entry name" value="FMO-like"/>
</dbReference>
<keyword evidence="7" id="KW-1185">Reference proteome</keyword>
<evidence type="ECO:0000256" key="3">
    <source>
        <dbReference type="ARBA" id="ARBA00022827"/>
    </source>
</evidence>